<dbReference type="AlphaFoldDB" id="A0A218WQS7"/>
<protein>
    <submittedName>
        <fullName evidence="1">Uncharacterized protein</fullName>
    </submittedName>
</protein>
<evidence type="ECO:0000313" key="2">
    <source>
        <dbReference type="Proteomes" id="UP000197138"/>
    </source>
</evidence>
<proteinExistence type="predicted"/>
<name>A0A218WQS7_PUNGR</name>
<sequence>MRSGPTSPSPLTTPTPTKAAIVLDEDSSRPDLLTTSRMELCSLLNGNKNSEICGSLASFD</sequence>
<reference evidence="2" key="1">
    <citation type="journal article" date="2017" name="Plant J.">
        <title>The pomegranate (Punica granatum L.) genome and the genomics of punicalagin biosynthesis.</title>
        <authorList>
            <person name="Qin G."/>
            <person name="Xu C."/>
            <person name="Ming R."/>
            <person name="Tang H."/>
            <person name="Guyot R."/>
            <person name="Kramer E.M."/>
            <person name="Hu Y."/>
            <person name="Yi X."/>
            <person name="Qi Y."/>
            <person name="Xu X."/>
            <person name="Gao Z."/>
            <person name="Pan H."/>
            <person name="Jian J."/>
            <person name="Tian Y."/>
            <person name="Yue Z."/>
            <person name="Xu Y."/>
        </authorList>
    </citation>
    <scope>NUCLEOTIDE SEQUENCE [LARGE SCALE GENOMIC DNA]</scope>
    <source>
        <strain evidence="2">cv. Dabenzi</strain>
    </source>
</reference>
<organism evidence="1 2">
    <name type="scientific">Punica granatum</name>
    <name type="common">Pomegranate</name>
    <dbReference type="NCBI Taxonomy" id="22663"/>
    <lineage>
        <taxon>Eukaryota</taxon>
        <taxon>Viridiplantae</taxon>
        <taxon>Streptophyta</taxon>
        <taxon>Embryophyta</taxon>
        <taxon>Tracheophyta</taxon>
        <taxon>Spermatophyta</taxon>
        <taxon>Magnoliopsida</taxon>
        <taxon>eudicotyledons</taxon>
        <taxon>Gunneridae</taxon>
        <taxon>Pentapetalae</taxon>
        <taxon>rosids</taxon>
        <taxon>malvids</taxon>
        <taxon>Myrtales</taxon>
        <taxon>Lythraceae</taxon>
        <taxon>Punica</taxon>
    </lineage>
</organism>
<accession>A0A218WQS7</accession>
<gene>
    <name evidence="1" type="ORF">CDL15_Pgr005140</name>
</gene>
<dbReference type="EMBL" id="MTKT01003711">
    <property type="protein sequence ID" value="OWM74561.1"/>
    <property type="molecule type" value="Genomic_DNA"/>
</dbReference>
<dbReference type="Proteomes" id="UP000197138">
    <property type="component" value="Unassembled WGS sequence"/>
</dbReference>
<comment type="caution">
    <text evidence="1">The sequence shown here is derived from an EMBL/GenBank/DDBJ whole genome shotgun (WGS) entry which is preliminary data.</text>
</comment>
<evidence type="ECO:0000313" key="1">
    <source>
        <dbReference type="EMBL" id="OWM74561.1"/>
    </source>
</evidence>